<gene>
    <name evidence="2" type="ORF">FE810_07310</name>
</gene>
<dbReference type="SUPFAM" id="SSF57424">
    <property type="entry name" value="LDL receptor-like module"/>
    <property type="match status" value="1"/>
</dbReference>
<name>A0A5R9IK06_9GAMM</name>
<proteinExistence type="predicted"/>
<keyword evidence="3" id="KW-1185">Reference proteome</keyword>
<comment type="caution">
    <text evidence="2">The sequence shown here is derived from an EMBL/GenBank/DDBJ whole genome shotgun (WGS) entry which is preliminary data.</text>
</comment>
<dbReference type="Proteomes" id="UP000307790">
    <property type="component" value="Unassembled WGS sequence"/>
</dbReference>
<dbReference type="InterPro" id="IPR036055">
    <property type="entry name" value="LDL_receptor-like_sf"/>
</dbReference>
<evidence type="ECO:0000313" key="2">
    <source>
        <dbReference type="EMBL" id="TLU65855.1"/>
    </source>
</evidence>
<protein>
    <submittedName>
        <fullName evidence="2">Uncharacterized protein</fullName>
    </submittedName>
</protein>
<dbReference type="Gene3D" id="4.10.400.10">
    <property type="entry name" value="Low-density Lipoprotein Receptor"/>
    <property type="match status" value="1"/>
</dbReference>
<dbReference type="AlphaFoldDB" id="A0A5R9IK06"/>
<dbReference type="Pfam" id="PF00057">
    <property type="entry name" value="Ldl_recept_a"/>
    <property type="match status" value="1"/>
</dbReference>
<dbReference type="EMBL" id="VCBC01000006">
    <property type="protein sequence ID" value="TLU65855.1"/>
    <property type="molecule type" value="Genomic_DNA"/>
</dbReference>
<accession>A0A5R9IK06</accession>
<evidence type="ECO:0000256" key="1">
    <source>
        <dbReference type="ARBA" id="ARBA00023157"/>
    </source>
</evidence>
<keyword evidence="1" id="KW-1015">Disulfide bond</keyword>
<sequence>MHDDWCVCRATILCIFPHWRCDSEADLHQGSDEAGFL</sequence>
<reference evidence="2 3" key="1">
    <citation type="submission" date="2019-05" db="EMBL/GenBank/DDBJ databases">
        <title>Genome sequences of Thalassotalea litorea 1K03283.</title>
        <authorList>
            <person name="Zhang D."/>
        </authorList>
    </citation>
    <scope>NUCLEOTIDE SEQUENCE [LARGE SCALE GENOMIC DNA]</scope>
    <source>
        <strain evidence="2 3">MCCC 1K03283</strain>
    </source>
</reference>
<evidence type="ECO:0000313" key="3">
    <source>
        <dbReference type="Proteomes" id="UP000307790"/>
    </source>
</evidence>
<dbReference type="InterPro" id="IPR002172">
    <property type="entry name" value="LDrepeatLR_classA_rpt"/>
</dbReference>
<organism evidence="2 3">
    <name type="scientific">Thalassotalea litorea</name>
    <dbReference type="NCBI Taxonomy" id="2020715"/>
    <lineage>
        <taxon>Bacteria</taxon>
        <taxon>Pseudomonadati</taxon>
        <taxon>Pseudomonadota</taxon>
        <taxon>Gammaproteobacteria</taxon>
        <taxon>Alteromonadales</taxon>
        <taxon>Colwelliaceae</taxon>
        <taxon>Thalassotalea</taxon>
    </lineage>
</organism>